<evidence type="ECO:0000259" key="2">
    <source>
        <dbReference type="Pfam" id="PF13577"/>
    </source>
</evidence>
<dbReference type="Gene3D" id="3.10.450.50">
    <property type="match status" value="1"/>
</dbReference>
<dbReference type="EMBL" id="VIGI01000002">
    <property type="protein sequence ID" value="KAB8303951.1"/>
    <property type="molecule type" value="Genomic_DNA"/>
</dbReference>
<feature type="signal peptide" evidence="1">
    <location>
        <begin position="1"/>
        <end position="19"/>
    </location>
</feature>
<dbReference type="OrthoDB" id="2148716at2759"/>
<feature type="domain" description="SnoaL-like" evidence="2">
    <location>
        <begin position="53"/>
        <end position="181"/>
    </location>
</feature>
<dbReference type="CDD" id="cd00531">
    <property type="entry name" value="NTF2_like"/>
    <property type="match status" value="1"/>
</dbReference>
<sequence>MKISIILTVIFGLLQSVASTEYSVCPSISPGPVTASQLPELLPISLSTDSIATESIRNTLALYAFALDGRNWAAFSRIFAPNVRANYSEPLGIMNGVQSITDGISAGVSQFAATQHRYGTQYIAICSPSSAVSVTYLQASHFFLPGIGPVAEDGSHTLFATGRYEDTWSKLSDGTWKIVNRNFVFMGPLIGSMRF</sequence>
<dbReference type="InterPro" id="IPR037401">
    <property type="entry name" value="SnoaL-like"/>
</dbReference>
<organism evidence="3 4">
    <name type="scientific">Monilinia laxa</name>
    <name type="common">Brown rot fungus</name>
    <name type="synonym">Sclerotinia laxa</name>
    <dbReference type="NCBI Taxonomy" id="61186"/>
    <lineage>
        <taxon>Eukaryota</taxon>
        <taxon>Fungi</taxon>
        <taxon>Dikarya</taxon>
        <taxon>Ascomycota</taxon>
        <taxon>Pezizomycotina</taxon>
        <taxon>Leotiomycetes</taxon>
        <taxon>Helotiales</taxon>
        <taxon>Sclerotiniaceae</taxon>
        <taxon>Monilinia</taxon>
    </lineage>
</organism>
<protein>
    <recommendedName>
        <fullName evidence="2">SnoaL-like domain-containing protein</fullName>
    </recommendedName>
</protein>
<dbReference type="SUPFAM" id="SSF54427">
    <property type="entry name" value="NTF2-like"/>
    <property type="match status" value="1"/>
</dbReference>
<proteinExistence type="predicted"/>
<dbReference type="AlphaFoldDB" id="A0A5N6KK31"/>
<feature type="chain" id="PRO_5024980768" description="SnoaL-like domain-containing protein" evidence="1">
    <location>
        <begin position="20"/>
        <end position="195"/>
    </location>
</feature>
<keyword evidence="4" id="KW-1185">Reference proteome</keyword>
<dbReference type="Proteomes" id="UP000326757">
    <property type="component" value="Unassembled WGS sequence"/>
</dbReference>
<name>A0A5N6KK31_MONLA</name>
<keyword evidence="1" id="KW-0732">Signal</keyword>
<accession>A0A5N6KK31</accession>
<evidence type="ECO:0000313" key="4">
    <source>
        <dbReference type="Proteomes" id="UP000326757"/>
    </source>
</evidence>
<dbReference type="InterPro" id="IPR032710">
    <property type="entry name" value="NTF2-like_dom_sf"/>
</dbReference>
<evidence type="ECO:0000256" key="1">
    <source>
        <dbReference type="SAM" id="SignalP"/>
    </source>
</evidence>
<evidence type="ECO:0000313" key="3">
    <source>
        <dbReference type="EMBL" id="KAB8303951.1"/>
    </source>
</evidence>
<reference evidence="3 4" key="1">
    <citation type="submission" date="2019-06" db="EMBL/GenBank/DDBJ databases">
        <title>Genome Sequence of the Brown Rot Fungal Pathogen Monilinia laxa.</title>
        <authorList>
            <person name="De Miccolis Angelini R.M."/>
            <person name="Landi L."/>
            <person name="Abate D."/>
            <person name="Pollastro S."/>
            <person name="Romanazzi G."/>
            <person name="Faretra F."/>
        </authorList>
    </citation>
    <scope>NUCLEOTIDE SEQUENCE [LARGE SCALE GENOMIC DNA]</scope>
    <source>
        <strain evidence="3 4">Mlax316</strain>
    </source>
</reference>
<gene>
    <name evidence="3" type="ORF">EYC80_005309</name>
</gene>
<comment type="caution">
    <text evidence="3">The sequence shown here is derived from an EMBL/GenBank/DDBJ whole genome shotgun (WGS) entry which is preliminary data.</text>
</comment>
<dbReference type="Pfam" id="PF13577">
    <property type="entry name" value="SnoaL_4"/>
    <property type="match status" value="1"/>
</dbReference>